<feature type="region of interest" description="Disordered" evidence="1">
    <location>
        <begin position="1"/>
        <end position="25"/>
    </location>
</feature>
<feature type="region of interest" description="Disordered" evidence="1">
    <location>
        <begin position="546"/>
        <end position="590"/>
    </location>
</feature>
<proteinExistence type="predicted"/>
<evidence type="ECO:0000313" key="3">
    <source>
        <dbReference type="Proteomes" id="UP001642484"/>
    </source>
</evidence>
<reference evidence="2 3" key="1">
    <citation type="submission" date="2024-02" db="EMBL/GenBank/DDBJ databases">
        <authorList>
            <person name="Chen Y."/>
            <person name="Shah S."/>
            <person name="Dougan E. K."/>
            <person name="Thang M."/>
            <person name="Chan C."/>
        </authorList>
    </citation>
    <scope>NUCLEOTIDE SEQUENCE [LARGE SCALE GENOMIC DNA]</scope>
</reference>
<protein>
    <submittedName>
        <fullName evidence="2">Uncharacterized protein</fullName>
    </submittedName>
</protein>
<dbReference type="EMBL" id="CAXAMN010003481">
    <property type="protein sequence ID" value="CAK9004815.1"/>
    <property type="molecule type" value="Genomic_DNA"/>
</dbReference>
<sequence length="990" mass="109404">MDGMSDARGSDDVEVDDPLRQTADDRFGAMATNDFNRIFAENSMMNIGAGIPKLPWEEGIFGQIFGANDPTGLPSLDSSPKPAFPVLLPEDDVLADDSGYVVTAFERGAPIFAKRVKALCERDCLEEQDPKWTKALASWLTILESCAFAARIGDYVLEKLQAGDRRRGLGLYQRCMWSEVTEHGPEEGKRLADVHQLVSEDQTRLARPLTVKEVAKLERLVHNAPNIYDRYFAGCMLFALYSRGITERHWGLDWREVLEELEILVSKEPFGAVCRAPNADGTFTKRPLSTSEASDMLNDFLEIMGTDDETTSHSLKSTTLVWCARYGLGDKERAMLGHHAIKENSMACRAMTVGDIAVLRSKLPAAERMSRIAIQRTRLAGLTLEGPLEVAYQVYDVISGMVQAGSFRYLAPNKCITRMQEITMQKPPKELKLDSTAQRILVKDVQGDQLCPVATELDVLEAMTRRSLAFDLVGLIDFETFQKWNQHLFQILTGLQAAEHGSRLCFAYNIDGCNKAQAGETCERGYHLCATKGCGEKIQRKPSVIDEAHGGKRKQTSFTPSASQPILQAPRDDVPLSEVAPPTRDTTTPGDAAAPFCIEFCSGTEGLAAQTGDEGIIWSRQTGQTDLQSKRPKSTTLATDISGLQELACERLIMRGKRILVLKEMLAELQYPDLTAADDILNGFDLVGTAGAEGVLRADFQPATLTVQDLEEQANKSNKAIMNSCKSSGSPLVDAELWQKTLEEEDKGWPQSLDCVPADGGRVSRRFAVVQSEKVRRIDNYSESQINSAVTITNKLAVYFPEEKATKCFQQYSLPFQAKSSVVAFLRCARRLQWICLKLDLVTSCYFDDFICLSTPALSRSSELTFETLLDLLGEKSSAMGASISALSLWTWESRLKALSRRALEMVADQVLTAAPRMADSDTSEVYYIFTDASFNSETKSGGIRGVLVNGNATVEQWFGDSVTKDFCESFMAEEQKQAIGKLESFAVLV</sequence>
<evidence type="ECO:0000313" key="2">
    <source>
        <dbReference type="EMBL" id="CAK9004815.1"/>
    </source>
</evidence>
<accession>A0ABP0IQE5</accession>
<evidence type="ECO:0000256" key="1">
    <source>
        <dbReference type="SAM" id="MobiDB-lite"/>
    </source>
</evidence>
<keyword evidence="3" id="KW-1185">Reference proteome</keyword>
<gene>
    <name evidence="2" type="ORF">CCMP2556_LOCUS7830</name>
</gene>
<comment type="caution">
    <text evidence="2">The sequence shown here is derived from an EMBL/GenBank/DDBJ whole genome shotgun (WGS) entry which is preliminary data.</text>
</comment>
<dbReference type="Proteomes" id="UP001642484">
    <property type="component" value="Unassembled WGS sequence"/>
</dbReference>
<feature type="compositionally biased region" description="Polar residues" evidence="1">
    <location>
        <begin position="556"/>
        <end position="566"/>
    </location>
</feature>
<feature type="non-terminal residue" evidence="2">
    <location>
        <position position="990"/>
    </location>
</feature>
<name>A0ABP0IQE5_9DINO</name>
<organism evidence="2 3">
    <name type="scientific">Durusdinium trenchii</name>
    <dbReference type="NCBI Taxonomy" id="1381693"/>
    <lineage>
        <taxon>Eukaryota</taxon>
        <taxon>Sar</taxon>
        <taxon>Alveolata</taxon>
        <taxon>Dinophyceae</taxon>
        <taxon>Suessiales</taxon>
        <taxon>Symbiodiniaceae</taxon>
        <taxon>Durusdinium</taxon>
    </lineage>
</organism>